<dbReference type="GO" id="GO:0004834">
    <property type="term" value="F:tryptophan synthase activity"/>
    <property type="evidence" value="ECO:0007669"/>
    <property type="project" value="UniProtKB-UniRule"/>
</dbReference>
<dbReference type="InterPro" id="IPR013785">
    <property type="entry name" value="Aldolase_TIM"/>
</dbReference>
<evidence type="ECO:0000256" key="10">
    <source>
        <dbReference type="RuleBase" id="RU003662"/>
    </source>
</evidence>
<dbReference type="RefSeq" id="YP_009313449.1">
    <property type="nucleotide sequence ID" value="NC_031657.1"/>
</dbReference>
<dbReference type="CDD" id="cd04724">
    <property type="entry name" value="Tryptophan_synthase_alpha"/>
    <property type="match status" value="1"/>
</dbReference>
<evidence type="ECO:0000256" key="5">
    <source>
        <dbReference type="ARBA" id="ARBA00022822"/>
    </source>
</evidence>
<dbReference type="InterPro" id="IPR002028">
    <property type="entry name" value="Trp_synthase_suA"/>
</dbReference>
<gene>
    <name evidence="9 11" type="primary">trpA</name>
    <name evidence="11" type="ORF">JFC0074_57</name>
</gene>
<reference evidence="11" key="2">
    <citation type="submission" date="2016-10" db="EMBL/GenBank/DDBJ databases">
        <authorList>
            <person name="de Groot N.N."/>
        </authorList>
    </citation>
    <scope>NUCLEOTIDE SEQUENCE</scope>
    <source>
        <strain evidence="11">JFC0074</strain>
    </source>
</reference>
<evidence type="ECO:0000256" key="8">
    <source>
        <dbReference type="ARBA" id="ARBA00049047"/>
    </source>
</evidence>
<dbReference type="EMBL" id="LT622865">
    <property type="protein sequence ID" value="SCW21703.1"/>
    <property type="molecule type" value="Genomic_DNA"/>
</dbReference>
<dbReference type="PROSITE" id="PS00167">
    <property type="entry name" value="TRP_SYNTHASE_ALPHA"/>
    <property type="match status" value="1"/>
</dbReference>
<sequence length="264" mass="28984">MTIISNLLKSSHKKSSLIPFITAGYPDLLSTQHALQILDKSGADVIEIGLPYSDPLADGPIIQEASSKALEKGVTLDNILELLEEINGLINTPLILFTYYNPILARGTQSFISDIASAGIKGLIIPDLPLEESDYLISLCKKVSIELILLITPTSSDERIQKILNKSQGIIYIVSSTGLTGIRNNIRSDMKNFVSNVRKKTDKALILGFGISQIRHVEQIVNWDIDGIVIGSAFVRYLSEDDLDNGLKKIEKFCSSVSDVINLR</sequence>
<geneLocation type="chloroplast" evidence="11"/>
<evidence type="ECO:0000256" key="9">
    <source>
        <dbReference type="HAMAP-Rule" id="MF_00131"/>
    </source>
</evidence>
<dbReference type="GO" id="GO:0009507">
    <property type="term" value="C:chloroplast"/>
    <property type="evidence" value="ECO:0007669"/>
    <property type="project" value="UniProtKB-SubCell"/>
</dbReference>
<dbReference type="HAMAP" id="MF_00131">
    <property type="entry name" value="Trp_synth_alpha"/>
    <property type="match status" value="1"/>
</dbReference>
<evidence type="ECO:0000256" key="4">
    <source>
        <dbReference type="ARBA" id="ARBA00022605"/>
    </source>
</evidence>
<keyword evidence="6 9" id="KW-0057">Aromatic amino acid biosynthesis</keyword>
<evidence type="ECO:0000256" key="1">
    <source>
        <dbReference type="ARBA" id="ARBA00003365"/>
    </source>
</evidence>
<dbReference type="NCBIfam" id="TIGR00262">
    <property type="entry name" value="trpA"/>
    <property type="match status" value="1"/>
</dbReference>
<dbReference type="Pfam" id="PF00290">
    <property type="entry name" value="Trp_syntA"/>
    <property type="match status" value="1"/>
</dbReference>
<proteinExistence type="inferred from homology"/>
<keyword evidence="11" id="KW-0934">Plastid</keyword>
<keyword evidence="7 9" id="KW-0456">Lyase</keyword>
<keyword evidence="4 9" id="KW-0028">Amino-acid biosynthesis</keyword>
<dbReference type="EC" id="4.2.1.20" evidence="9"/>
<protein>
    <recommendedName>
        <fullName evidence="9">Tryptophan synthase alpha chain</fullName>
        <ecNumber evidence="9">4.2.1.20</ecNumber>
    </recommendedName>
</protein>
<evidence type="ECO:0000256" key="6">
    <source>
        <dbReference type="ARBA" id="ARBA00023141"/>
    </source>
</evidence>
<evidence type="ECO:0000256" key="3">
    <source>
        <dbReference type="ARBA" id="ARBA00011270"/>
    </source>
</evidence>
<comment type="function">
    <text evidence="1 9">The alpha subunit is responsible for the aldol cleavage of indoleglycerol phosphate to indole and glyceraldehyde 3-phosphate.</text>
</comment>
<feature type="active site" description="Proton acceptor" evidence="9">
    <location>
        <position position="47"/>
    </location>
</feature>
<dbReference type="FunFam" id="3.20.20.70:FF:000037">
    <property type="entry name" value="Tryptophan synthase alpha chain"/>
    <property type="match status" value="1"/>
</dbReference>
<evidence type="ECO:0000256" key="7">
    <source>
        <dbReference type="ARBA" id="ARBA00023239"/>
    </source>
</evidence>
<organism evidence="11">
    <name type="scientific">Galaxaura rugosa</name>
    <dbReference type="NCBI Taxonomy" id="268570"/>
    <lineage>
        <taxon>Eukaryota</taxon>
        <taxon>Rhodophyta</taxon>
        <taxon>Florideophyceae</taxon>
        <taxon>Nemaliophycidae</taxon>
        <taxon>Nemaliales</taxon>
        <taxon>Galaxauraceae</taxon>
        <taxon>Galaxaura</taxon>
    </lineage>
</organism>
<dbReference type="UniPathway" id="UPA00035">
    <property type="reaction ID" value="UER00044"/>
</dbReference>
<dbReference type="SUPFAM" id="SSF51366">
    <property type="entry name" value="Ribulose-phoshate binding barrel"/>
    <property type="match status" value="1"/>
</dbReference>
<comment type="subcellular location">
    <subcellularLocation>
        <location evidence="9">Plastid</location>
        <location evidence="9">Chloroplast</location>
    </subcellularLocation>
</comment>
<evidence type="ECO:0000313" key="11">
    <source>
        <dbReference type="EMBL" id="SCW21703.1"/>
    </source>
</evidence>
<evidence type="ECO:0000256" key="2">
    <source>
        <dbReference type="ARBA" id="ARBA00004733"/>
    </source>
</evidence>
<dbReference type="GeneID" id="29998896"/>
<comment type="subunit">
    <text evidence="3 9">Tetramer of two alpha and two beta chains.</text>
</comment>
<feature type="active site" description="Proton acceptor" evidence="9">
    <location>
        <position position="58"/>
    </location>
</feature>
<keyword evidence="5 9" id="KW-0822">Tryptophan biosynthesis</keyword>
<comment type="similarity">
    <text evidence="9 10">Belongs to the TrpA family.</text>
</comment>
<keyword evidence="11" id="KW-0150">Chloroplast</keyword>
<accession>A0A1G4NSQ1</accession>
<dbReference type="Gene3D" id="3.20.20.70">
    <property type="entry name" value="Aldolase class I"/>
    <property type="match status" value="1"/>
</dbReference>
<reference evidence="11" key="1">
    <citation type="submission" date="2016-10" db="EMBL/GenBank/DDBJ databases">
        <title>Chloroplast genomes as a tool to resolve red algal phylogenies: a case study in the Nemaliales.</title>
        <authorList>
            <person name="Costa J.F."/>
            <person name="Lin S.M."/>
            <person name="Macaya E.C."/>
            <person name="Fernandez-Garcia C."/>
            <person name="Verbruggen H."/>
        </authorList>
    </citation>
    <scope>NUCLEOTIDE SEQUENCE</scope>
    <source>
        <strain evidence="11">JFC0074</strain>
    </source>
</reference>
<name>A0A1G4NSQ1_9FLOR</name>
<dbReference type="GO" id="GO:0005829">
    <property type="term" value="C:cytosol"/>
    <property type="evidence" value="ECO:0007669"/>
    <property type="project" value="TreeGrafter"/>
</dbReference>
<dbReference type="PANTHER" id="PTHR43406:SF1">
    <property type="entry name" value="TRYPTOPHAN SYNTHASE ALPHA CHAIN, CHLOROPLASTIC"/>
    <property type="match status" value="1"/>
</dbReference>
<comment type="catalytic activity">
    <reaction evidence="8 9">
        <text>(1S,2R)-1-C-(indol-3-yl)glycerol 3-phosphate + L-serine = D-glyceraldehyde 3-phosphate + L-tryptophan + H2O</text>
        <dbReference type="Rhea" id="RHEA:10532"/>
        <dbReference type="ChEBI" id="CHEBI:15377"/>
        <dbReference type="ChEBI" id="CHEBI:33384"/>
        <dbReference type="ChEBI" id="CHEBI:57912"/>
        <dbReference type="ChEBI" id="CHEBI:58866"/>
        <dbReference type="ChEBI" id="CHEBI:59776"/>
        <dbReference type="EC" id="4.2.1.20"/>
    </reaction>
</comment>
<dbReference type="AlphaFoldDB" id="A0A1G4NSQ1"/>
<dbReference type="PANTHER" id="PTHR43406">
    <property type="entry name" value="TRYPTOPHAN SYNTHASE, ALPHA CHAIN"/>
    <property type="match status" value="1"/>
</dbReference>
<comment type="pathway">
    <text evidence="2 9">Amino-acid biosynthesis; L-tryptophan biosynthesis; L-tryptophan from chorismate: step 5/5.</text>
</comment>
<dbReference type="InterPro" id="IPR011060">
    <property type="entry name" value="RibuloseP-bd_barrel"/>
</dbReference>
<dbReference type="InterPro" id="IPR018204">
    <property type="entry name" value="Trp_synthase_alpha_AS"/>
</dbReference>